<evidence type="ECO:0000313" key="4">
    <source>
        <dbReference type="Proteomes" id="UP001302349"/>
    </source>
</evidence>
<dbReference type="InterPro" id="IPR023393">
    <property type="entry name" value="START-like_dom_sf"/>
</dbReference>
<dbReference type="EMBL" id="CP136051">
    <property type="protein sequence ID" value="WOK07464.1"/>
    <property type="molecule type" value="Genomic_DNA"/>
</dbReference>
<dbReference type="Pfam" id="PF08327">
    <property type="entry name" value="AHSA1"/>
    <property type="match status" value="1"/>
</dbReference>
<protein>
    <submittedName>
        <fullName evidence="3">SRPBCC domain-containing protein</fullName>
    </submittedName>
</protein>
<dbReference type="InterPro" id="IPR013538">
    <property type="entry name" value="ASHA1/2-like_C"/>
</dbReference>
<dbReference type="RefSeq" id="WP_317490142.1">
    <property type="nucleotide sequence ID" value="NZ_CP136051.1"/>
</dbReference>
<comment type="similarity">
    <text evidence="1">Belongs to the AHA1 family.</text>
</comment>
<evidence type="ECO:0000313" key="3">
    <source>
        <dbReference type="EMBL" id="WOK07464.1"/>
    </source>
</evidence>
<dbReference type="SUPFAM" id="SSF55961">
    <property type="entry name" value="Bet v1-like"/>
    <property type="match status" value="1"/>
</dbReference>
<evidence type="ECO:0000256" key="1">
    <source>
        <dbReference type="ARBA" id="ARBA00006817"/>
    </source>
</evidence>
<keyword evidence="4" id="KW-1185">Reference proteome</keyword>
<evidence type="ECO:0000259" key="2">
    <source>
        <dbReference type="Pfam" id="PF08327"/>
    </source>
</evidence>
<dbReference type="Proteomes" id="UP001302349">
    <property type="component" value="Chromosome"/>
</dbReference>
<organism evidence="3 4">
    <name type="scientific">Imperialibacter roseus</name>
    <dbReference type="NCBI Taxonomy" id="1324217"/>
    <lineage>
        <taxon>Bacteria</taxon>
        <taxon>Pseudomonadati</taxon>
        <taxon>Bacteroidota</taxon>
        <taxon>Cytophagia</taxon>
        <taxon>Cytophagales</taxon>
        <taxon>Flammeovirgaceae</taxon>
        <taxon>Imperialibacter</taxon>
    </lineage>
</organism>
<gene>
    <name evidence="3" type="ORF">RT717_02360</name>
</gene>
<proteinExistence type="inferred from homology"/>
<sequence>MNKTVFTKDLTNKRILVERHFDAPVALVWKTWTESTYLDQWWAPSPWKAKTKSMNFKEGGYWHYCMVGPEGEVAWARLDYGKIKIPISYSAKDSFCDEDGKINKDFPGAYWEVSFSPTGTGTKVNVVTSYNSVEELEAMVNMGFQEGFAMAHDNLDELIKTLV</sequence>
<dbReference type="CDD" id="cd07814">
    <property type="entry name" value="SRPBCC_CalC_Aha1-like"/>
    <property type="match status" value="1"/>
</dbReference>
<name>A0ABZ0ISS2_9BACT</name>
<accession>A0ABZ0ISS2</accession>
<dbReference type="Gene3D" id="3.30.530.20">
    <property type="match status" value="1"/>
</dbReference>
<feature type="domain" description="Activator of Hsp90 ATPase homologue 1/2-like C-terminal" evidence="2">
    <location>
        <begin position="22"/>
        <end position="159"/>
    </location>
</feature>
<reference evidence="3 4" key="1">
    <citation type="journal article" date="2023" name="Microbiol. Resour. Announc.">
        <title>Complete Genome Sequence of Imperialibacter roseus strain P4T.</title>
        <authorList>
            <person name="Tizabi D.R."/>
            <person name="Bachvaroff T."/>
            <person name="Hill R.T."/>
        </authorList>
    </citation>
    <scope>NUCLEOTIDE SEQUENCE [LARGE SCALE GENOMIC DNA]</scope>
    <source>
        <strain evidence="3 4">P4T</strain>
    </source>
</reference>